<dbReference type="EMBL" id="KB405097">
    <property type="protein sequence ID" value="EMF50888.1"/>
    <property type="molecule type" value="Genomic_DNA"/>
</dbReference>
<accession>M3EPC3</accession>
<organism evidence="2 3">
    <name type="scientific">Streptomyces bottropensis ATCC 25435</name>
    <dbReference type="NCBI Taxonomy" id="1054862"/>
    <lineage>
        <taxon>Bacteria</taxon>
        <taxon>Bacillati</taxon>
        <taxon>Actinomycetota</taxon>
        <taxon>Actinomycetes</taxon>
        <taxon>Kitasatosporales</taxon>
        <taxon>Streptomycetaceae</taxon>
        <taxon>Streptomyces</taxon>
    </lineage>
</organism>
<dbReference type="AlphaFoldDB" id="M3EPC3"/>
<evidence type="ECO:0000313" key="3">
    <source>
        <dbReference type="Proteomes" id="UP000030760"/>
    </source>
</evidence>
<name>M3EPC3_9ACTN</name>
<dbReference type="Proteomes" id="UP000030760">
    <property type="component" value="Unassembled WGS sequence"/>
</dbReference>
<feature type="region of interest" description="Disordered" evidence="1">
    <location>
        <begin position="63"/>
        <end position="88"/>
    </location>
</feature>
<gene>
    <name evidence="2" type="ORF">SBD_7605</name>
</gene>
<protein>
    <submittedName>
        <fullName evidence="2">Uncharacterized protein</fullName>
    </submittedName>
</protein>
<sequence>MDGAHGYAVTPSVTLRPLAVDTSNWPVTAAVIRAWRCSLNSEPLRFTRSTTWSISWRRAEMRSTRSSCSWRDTSGTRSSRITPRGSPG</sequence>
<proteinExistence type="predicted"/>
<evidence type="ECO:0000313" key="2">
    <source>
        <dbReference type="EMBL" id="EMF50888.1"/>
    </source>
</evidence>
<feature type="compositionally biased region" description="Polar residues" evidence="1">
    <location>
        <begin position="64"/>
        <end position="81"/>
    </location>
</feature>
<reference evidence="3" key="1">
    <citation type="journal article" date="2013" name="Genome Announc.">
        <title>Draft Genome Sequence of Streptomyces bottropensis ATCC 25435, a Bottromycin-Producing Actinomycete.</title>
        <authorList>
            <person name="Zhang H."/>
            <person name="Zhou W."/>
            <person name="Zhuang Y."/>
            <person name="Liang X."/>
            <person name="Liu T."/>
        </authorList>
    </citation>
    <scope>NUCLEOTIDE SEQUENCE [LARGE SCALE GENOMIC DNA]</scope>
    <source>
        <strain evidence="3">ATCC 25435</strain>
    </source>
</reference>
<evidence type="ECO:0000256" key="1">
    <source>
        <dbReference type="SAM" id="MobiDB-lite"/>
    </source>
</evidence>